<protein>
    <recommendedName>
        <fullName evidence="6">Pentatricopeptide repeat-containing protein, chloroplastic</fullName>
    </recommendedName>
</protein>
<dbReference type="PROSITE" id="PS51375">
    <property type="entry name" value="PPR"/>
    <property type="match status" value="1"/>
</dbReference>
<dbReference type="Gene3D" id="1.25.40.10">
    <property type="entry name" value="Tetratricopeptide repeat domain"/>
    <property type="match status" value="2"/>
</dbReference>
<feature type="region of interest" description="Disordered" evidence="3">
    <location>
        <begin position="1"/>
        <end position="22"/>
    </location>
</feature>
<evidence type="ECO:0000256" key="1">
    <source>
        <dbReference type="ARBA" id="ARBA00022737"/>
    </source>
</evidence>
<sequence length="816" mass="92379">MSFSPGRPEQVPSSKGFEHLEHQDSTQLRRFVERLAKVLDGQILSQKQLSAFVEWFARRGPTKKGDFESFKNLLREQTWILWHAESLPQQRWKLRRYGNETTHEIGATAIGPASTASRASAKRQEQWLRSWRKRRPPSTDELMASLEALEGNSPVEGIPVELQAKRHPLTEAGYQQAMENYTDLCVFIQELLCQMGGKILRKGQLMPFTFWYARLGWKTYAGLDGLLEVLLQQTWLLWPEESSSVQVWKGRISLRRMAKRRRSPKWFLARSGRFEGKQLVKFFGAKYVEPKEFGRLLLYARRSLLMTSEILGLAVRRLGRMRMWQVAFLLLNSVCKAELQVDTAPYVSAVDACRTIERWDLALEWLTAAKQQNLPATNVSNAASAAILRCRGQAGWPQMLQLLMKLLDVPPSADQISFGTVLSACSESQSWELAIQLVQLMQASQVLPDLVPLASAATACNRADTMFAWRWSLHLFTLARWVGHTPNLRLHNCAISAASRLPGGNWPLAMLQLQEIFEARLQADRVSFSTACAACQRSAAVDQAFRLLKELPKSKVQACALFYSTLVMTGVKVLRWQEAAAYLPQLKSSMKTREAFLGSMVLGRQWREAALLFTYRWPFRFSSFQGHRPLARRSDLVPALQVCRETGSITEALALLRSVRARAWRIDAQTQATALQSCRRTSAWADALSFLAQGCQHNLAAGPLQEQSLEVCQLAGRWRVSLVLLHRADGADGADEAKVLKACGRSGWQYSLHVLLSRVQDRCPRSSRPPSQRALHDGRNVLHRDGQEPTLVPGCRRPLGRSSWIWPTGPQRGQRW</sequence>
<keyword evidence="1" id="KW-0677">Repeat</keyword>
<reference evidence="4 5" key="1">
    <citation type="submission" date="2024-02" db="EMBL/GenBank/DDBJ databases">
        <authorList>
            <person name="Chen Y."/>
            <person name="Shah S."/>
            <person name="Dougan E. K."/>
            <person name="Thang M."/>
            <person name="Chan C."/>
        </authorList>
    </citation>
    <scope>NUCLEOTIDE SEQUENCE [LARGE SCALE GENOMIC DNA]</scope>
</reference>
<feature type="region of interest" description="Disordered" evidence="3">
    <location>
        <begin position="763"/>
        <end position="796"/>
    </location>
</feature>
<accession>A0ABP0PW60</accession>
<keyword evidence="5" id="KW-1185">Reference proteome</keyword>
<comment type="caution">
    <text evidence="4">The sequence shown here is derived from an EMBL/GenBank/DDBJ whole genome shotgun (WGS) entry which is preliminary data.</text>
</comment>
<dbReference type="NCBIfam" id="TIGR00756">
    <property type="entry name" value="PPR"/>
    <property type="match status" value="1"/>
</dbReference>
<dbReference type="PANTHER" id="PTHR47447:SF17">
    <property type="entry name" value="OS12G0638900 PROTEIN"/>
    <property type="match status" value="1"/>
</dbReference>
<dbReference type="EMBL" id="CAXAMN010023596">
    <property type="protein sequence ID" value="CAK9078950.1"/>
    <property type="molecule type" value="Genomic_DNA"/>
</dbReference>
<evidence type="ECO:0000313" key="5">
    <source>
        <dbReference type="Proteomes" id="UP001642484"/>
    </source>
</evidence>
<dbReference type="Proteomes" id="UP001642484">
    <property type="component" value="Unassembled WGS sequence"/>
</dbReference>
<gene>
    <name evidence="4" type="ORF">CCMP2556_LOCUS38914</name>
</gene>
<dbReference type="PANTHER" id="PTHR47447">
    <property type="entry name" value="OS03G0856100 PROTEIN"/>
    <property type="match status" value="1"/>
</dbReference>
<evidence type="ECO:0000313" key="4">
    <source>
        <dbReference type="EMBL" id="CAK9078950.1"/>
    </source>
</evidence>
<name>A0ABP0PW60_9DINO</name>
<organism evidence="4 5">
    <name type="scientific">Durusdinium trenchii</name>
    <dbReference type="NCBI Taxonomy" id="1381693"/>
    <lineage>
        <taxon>Eukaryota</taxon>
        <taxon>Sar</taxon>
        <taxon>Alveolata</taxon>
        <taxon>Dinophyceae</taxon>
        <taxon>Suessiales</taxon>
        <taxon>Symbiodiniaceae</taxon>
        <taxon>Durusdinium</taxon>
    </lineage>
</organism>
<evidence type="ECO:0008006" key="6">
    <source>
        <dbReference type="Google" id="ProtNLM"/>
    </source>
</evidence>
<proteinExistence type="predicted"/>
<feature type="repeat" description="PPR" evidence="2">
    <location>
        <begin position="414"/>
        <end position="448"/>
    </location>
</feature>
<feature type="compositionally biased region" description="Basic and acidic residues" evidence="3">
    <location>
        <begin position="774"/>
        <end position="787"/>
    </location>
</feature>
<evidence type="ECO:0000256" key="2">
    <source>
        <dbReference type="PROSITE-ProRule" id="PRU00708"/>
    </source>
</evidence>
<dbReference type="InterPro" id="IPR011990">
    <property type="entry name" value="TPR-like_helical_dom_sf"/>
</dbReference>
<evidence type="ECO:0000256" key="3">
    <source>
        <dbReference type="SAM" id="MobiDB-lite"/>
    </source>
</evidence>
<dbReference type="InterPro" id="IPR002885">
    <property type="entry name" value="PPR_rpt"/>
</dbReference>